<evidence type="ECO:0000313" key="2">
    <source>
        <dbReference type="EMBL" id="MBC5714471.1"/>
    </source>
</evidence>
<feature type="transmembrane region" description="Helical" evidence="1">
    <location>
        <begin position="6"/>
        <end position="24"/>
    </location>
</feature>
<dbReference type="EMBL" id="JACOPH010000007">
    <property type="protein sequence ID" value="MBC5714471.1"/>
    <property type="molecule type" value="Genomic_DNA"/>
</dbReference>
<sequence length="218" mass="23802">MKQTVFGVVCMLVLTFLAVLFMTIHGRTLRQTETDHALGEAIDAAMSTVMETKIYTVETKEELVADFLESLLIQMNSTSEVEVAVLNADEEKGILSIEVTEHYTHPNGSRGNVSEVRTVIFEKEEEKEAVKHQVEFYLSDGVVYKKYELTEGEVCSIPAVPKQNGRKFAGWQFVIGGSGIAGGTTVVCADGNVTKTVLASGGLPYTVGEDTRLVAVFE</sequence>
<dbReference type="RefSeq" id="WP_186867162.1">
    <property type="nucleotide sequence ID" value="NZ_JACOPH010000007.1"/>
</dbReference>
<dbReference type="AlphaFoldDB" id="A0A923RT87"/>
<protein>
    <submittedName>
        <fullName evidence="2">Uncharacterized protein</fullName>
    </submittedName>
</protein>
<evidence type="ECO:0000256" key="1">
    <source>
        <dbReference type="SAM" id="Phobius"/>
    </source>
</evidence>
<name>A0A923RT87_9FIRM</name>
<keyword evidence="3" id="KW-1185">Reference proteome</keyword>
<evidence type="ECO:0000313" key="3">
    <source>
        <dbReference type="Proteomes" id="UP000606720"/>
    </source>
</evidence>
<proteinExistence type="predicted"/>
<comment type="caution">
    <text evidence="2">The sequence shown here is derived from an EMBL/GenBank/DDBJ whole genome shotgun (WGS) entry which is preliminary data.</text>
</comment>
<keyword evidence="1" id="KW-1133">Transmembrane helix</keyword>
<organism evidence="2 3">
    <name type="scientific">Roseburia zhanii</name>
    <dbReference type="NCBI Taxonomy" id="2763064"/>
    <lineage>
        <taxon>Bacteria</taxon>
        <taxon>Bacillati</taxon>
        <taxon>Bacillota</taxon>
        <taxon>Clostridia</taxon>
        <taxon>Lachnospirales</taxon>
        <taxon>Lachnospiraceae</taxon>
        <taxon>Roseburia</taxon>
    </lineage>
</organism>
<keyword evidence="1" id="KW-0812">Transmembrane</keyword>
<gene>
    <name evidence="2" type="ORF">H8S17_09650</name>
</gene>
<keyword evidence="1" id="KW-0472">Membrane</keyword>
<dbReference type="Proteomes" id="UP000606720">
    <property type="component" value="Unassembled WGS sequence"/>
</dbReference>
<reference evidence="2" key="1">
    <citation type="submission" date="2020-08" db="EMBL/GenBank/DDBJ databases">
        <title>Genome public.</title>
        <authorList>
            <person name="Liu C."/>
            <person name="Sun Q."/>
        </authorList>
    </citation>
    <scope>NUCLEOTIDE SEQUENCE</scope>
    <source>
        <strain evidence="2">BX1005</strain>
    </source>
</reference>
<accession>A0A923RT87</accession>